<dbReference type="PANTHER" id="PTHR48043">
    <property type="entry name" value="EG:EG0003.4 PROTEIN-RELATED"/>
    <property type="match status" value="1"/>
</dbReference>
<dbReference type="Proteomes" id="UP000694553">
    <property type="component" value="Unassembled WGS sequence"/>
</dbReference>
<evidence type="ECO:0000313" key="5">
    <source>
        <dbReference type="Proteomes" id="UP000694553"/>
    </source>
</evidence>
<dbReference type="InterPro" id="IPR002213">
    <property type="entry name" value="UDP_glucos_trans"/>
</dbReference>
<dbReference type="InterPro" id="IPR050271">
    <property type="entry name" value="UDP-glycosyltransferase"/>
</dbReference>
<protein>
    <submittedName>
        <fullName evidence="4">Uncharacterized protein</fullName>
    </submittedName>
</protein>
<evidence type="ECO:0000313" key="4">
    <source>
        <dbReference type="Ensembl" id="ENSCMUP00000020750.2"/>
    </source>
</evidence>
<dbReference type="Pfam" id="PF00201">
    <property type="entry name" value="UDPGT"/>
    <property type="match status" value="1"/>
</dbReference>
<dbReference type="AlphaFoldDB" id="A0A8C3EF49"/>
<evidence type="ECO:0000256" key="3">
    <source>
        <dbReference type="ARBA" id="ARBA00022679"/>
    </source>
</evidence>
<keyword evidence="2" id="KW-0328">Glycosyltransferase</keyword>
<dbReference type="GO" id="GO:0015020">
    <property type="term" value="F:glucuronosyltransferase activity"/>
    <property type="evidence" value="ECO:0007669"/>
    <property type="project" value="TreeGrafter"/>
</dbReference>
<name>A0A8C3EF49_CORMO</name>
<sequence length="315" mass="35958">MKTTGSKKYLQLLLFQVALLEPVFCGKILVWPTEGSHWLNMNVILEELIRRGHSFTVLTSNASLFIEPKPNAMKKFEIYNVPFEKDVPESLINGIVNLWLNNRPTTLTFWQFYKEMARLFTGWQEMNKIMCDAVLTNQELLARLQGSGFDLVLSDPATPCGELVALKLGIPFVYSLRFSPAFGLERHCGKIPTPPSYTPAALSELTDRMSFGERVKNFLSYYVQDYTFHSFWGQWDIYHSKILGKSPDMSLLVIQSPSLWPAELGTHQGRKVKGEVSKRFVIVFVIMSLKRHEPPSVRVFCFYAIALGQDQGHPN</sequence>
<dbReference type="PANTHER" id="PTHR48043:SF140">
    <property type="entry name" value="UDP-GLUCURONOSYLTRANSFERASE 2A1"/>
    <property type="match status" value="1"/>
</dbReference>
<comment type="similarity">
    <text evidence="1">Belongs to the UDP-glycosyltransferase family.</text>
</comment>
<keyword evidence="3" id="KW-0808">Transferase</keyword>
<reference evidence="4" key="3">
    <citation type="submission" date="2025-09" db="UniProtKB">
        <authorList>
            <consortium name="Ensembl"/>
        </authorList>
    </citation>
    <scope>IDENTIFICATION</scope>
</reference>
<dbReference type="SUPFAM" id="SSF53756">
    <property type="entry name" value="UDP-Glycosyltransferase/glycogen phosphorylase"/>
    <property type="match status" value="1"/>
</dbReference>
<keyword evidence="5" id="KW-1185">Reference proteome</keyword>
<proteinExistence type="inferred from homology"/>
<dbReference type="Ensembl" id="ENSCMUT00000022292.2">
    <property type="protein sequence ID" value="ENSCMUP00000020750.2"/>
    <property type="gene ID" value="ENSCMUG00000018225.1"/>
</dbReference>
<evidence type="ECO:0000256" key="1">
    <source>
        <dbReference type="ARBA" id="ARBA00009995"/>
    </source>
</evidence>
<organism evidence="4 5">
    <name type="scientific">Corvus moneduloides</name>
    <name type="common">New Caledonian crow</name>
    <dbReference type="NCBI Taxonomy" id="1196302"/>
    <lineage>
        <taxon>Eukaryota</taxon>
        <taxon>Metazoa</taxon>
        <taxon>Chordata</taxon>
        <taxon>Craniata</taxon>
        <taxon>Vertebrata</taxon>
        <taxon>Euteleostomi</taxon>
        <taxon>Archelosauria</taxon>
        <taxon>Archosauria</taxon>
        <taxon>Dinosauria</taxon>
        <taxon>Saurischia</taxon>
        <taxon>Theropoda</taxon>
        <taxon>Coelurosauria</taxon>
        <taxon>Aves</taxon>
        <taxon>Neognathae</taxon>
        <taxon>Neoaves</taxon>
        <taxon>Telluraves</taxon>
        <taxon>Australaves</taxon>
        <taxon>Passeriformes</taxon>
        <taxon>Corvoidea</taxon>
        <taxon>Corvidae</taxon>
        <taxon>Corvus</taxon>
    </lineage>
</organism>
<dbReference type="OMA" id="RFYHEMA"/>
<reference evidence="4" key="2">
    <citation type="submission" date="2025-08" db="UniProtKB">
        <authorList>
            <consortium name="Ensembl"/>
        </authorList>
    </citation>
    <scope>IDENTIFICATION</scope>
</reference>
<accession>A0A8C3EF49</accession>
<dbReference type="Gene3D" id="3.40.50.2000">
    <property type="entry name" value="Glycogen Phosphorylase B"/>
    <property type="match status" value="1"/>
</dbReference>
<evidence type="ECO:0000256" key="2">
    <source>
        <dbReference type="ARBA" id="ARBA00022676"/>
    </source>
</evidence>
<reference evidence="5" key="1">
    <citation type="submission" date="2019-10" db="EMBL/GenBank/DDBJ databases">
        <title>Corvus moneduloides (New Caledonian crow) genome, bCorMon1, primary haplotype.</title>
        <authorList>
            <person name="Rutz C."/>
            <person name="Fungtammasan C."/>
            <person name="Mountcastle J."/>
            <person name="Formenti G."/>
            <person name="Chow W."/>
            <person name="Howe K."/>
            <person name="Steele M.P."/>
            <person name="Fernandes J."/>
            <person name="Gilbert M.T.P."/>
            <person name="Fedrigo O."/>
            <person name="Jarvis E.D."/>
            <person name="Gemmell N."/>
        </authorList>
    </citation>
    <scope>NUCLEOTIDE SEQUENCE [LARGE SCALE GENOMIC DNA]</scope>
</reference>
<accession>A0A8U7MQJ9</accession>